<reference evidence="3 4" key="1">
    <citation type="submission" date="2019-03" db="EMBL/GenBank/DDBJ databases">
        <title>First draft genome of Liparis tanakae, snailfish: a comprehensive survey of snailfish specific genes.</title>
        <authorList>
            <person name="Kim W."/>
            <person name="Song I."/>
            <person name="Jeong J.-H."/>
            <person name="Kim D."/>
            <person name="Kim S."/>
            <person name="Ryu S."/>
            <person name="Song J.Y."/>
            <person name="Lee S.K."/>
        </authorList>
    </citation>
    <scope>NUCLEOTIDE SEQUENCE [LARGE SCALE GENOMIC DNA]</scope>
    <source>
        <tissue evidence="3">Muscle</tissue>
    </source>
</reference>
<dbReference type="InterPro" id="IPR019747">
    <property type="entry name" value="FERM_CS"/>
</dbReference>
<comment type="caution">
    <text evidence="3">The sequence shown here is derived from an EMBL/GenBank/DDBJ whole genome shotgun (WGS) entry which is preliminary data.</text>
</comment>
<dbReference type="PROSITE" id="PS50057">
    <property type="entry name" value="FERM_3"/>
    <property type="match status" value="1"/>
</dbReference>
<dbReference type="OrthoDB" id="10262320at2759"/>
<dbReference type="CDD" id="cd14473">
    <property type="entry name" value="FERM_B-lobe"/>
    <property type="match status" value="1"/>
</dbReference>
<dbReference type="PANTHER" id="PTHR19981">
    <property type="entry name" value="TALIN"/>
    <property type="match status" value="1"/>
</dbReference>
<gene>
    <name evidence="3" type="primary">Tln2_1</name>
    <name evidence="3" type="ORF">EYF80_064481</name>
</gene>
<dbReference type="InterPro" id="IPR014352">
    <property type="entry name" value="FERM/acyl-CoA-bd_prot_sf"/>
</dbReference>
<dbReference type="InterPro" id="IPR019748">
    <property type="entry name" value="FERM_central"/>
</dbReference>
<evidence type="ECO:0000313" key="3">
    <source>
        <dbReference type="EMBL" id="TNN25391.1"/>
    </source>
</evidence>
<dbReference type="GO" id="GO:0005886">
    <property type="term" value="C:plasma membrane"/>
    <property type="evidence" value="ECO:0007669"/>
    <property type="project" value="TreeGrafter"/>
</dbReference>
<organism evidence="3 4">
    <name type="scientific">Liparis tanakae</name>
    <name type="common">Tanaka's snailfish</name>
    <dbReference type="NCBI Taxonomy" id="230148"/>
    <lineage>
        <taxon>Eukaryota</taxon>
        <taxon>Metazoa</taxon>
        <taxon>Chordata</taxon>
        <taxon>Craniata</taxon>
        <taxon>Vertebrata</taxon>
        <taxon>Euteleostomi</taxon>
        <taxon>Actinopterygii</taxon>
        <taxon>Neopterygii</taxon>
        <taxon>Teleostei</taxon>
        <taxon>Neoteleostei</taxon>
        <taxon>Acanthomorphata</taxon>
        <taxon>Eupercaria</taxon>
        <taxon>Perciformes</taxon>
        <taxon>Cottioidei</taxon>
        <taxon>Cottales</taxon>
        <taxon>Liparidae</taxon>
        <taxon>Liparis</taxon>
    </lineage>
</organism>
<dbReference type="InterPro" id="IPR035963">
    <property type="entry name" value="FERM_2"/>
</dbReference>
<dbReference type="FunFam" id="1.20.80.10:FF:000007">
    <property type="entry name" value="Talin 2"/>
    <property type="match status" value="1"/>
</dbReference>
<protein>
    <submittedName>
        <fullName evidence="3">Talin-2</fullName>
    </submittedName>
</protein>
<name>A0A4Z2E9G8_9TELE</name>
<dbReference type="GO" id="GO:0005737">
    <property type="term" value="C:cytoplasm"/>
    <property type="evidence" value="ECO:0007669"/>
    <property type="project" value="TreeGrafter"/>
</dbReference>
<dbReference type="SUPFAM" id="SSF47031">
    <property type="entry name" value="Second domain of FERM"/>
    <property type="match status" value="1"/>
</dbReference>
<feature type="domain" description="FERM" evidence="2">
    <location>
        <begin position="1"/>
        <end position="148"/>
    </location>
</feature>
<sequence length="148" mass="16771">MSFFCVCVFAPPLLSLPLPSCLLQARDDILNGSHPVSFDKACEFAGIQAQIQFGPHVEHKHKPGFLDLKEFLPKEYIKQRGSEKKIFQDHNDCGEMMEIEAKVKYVKLARSLLTYGVSFFLVKVRASMSDFTPVKRSSHSHKENLIKG</sequence>
<dbReference type="PANTHER" id="PTHR19981:SF34">
    <property type="entry name" value="TALIN-2"/>
    <property type="match status" value="1"/>
</dbReference>
<feature type="signal peptide" evidence="1">
    <location>
        <begin position="1"/>
        <end position="15"/>
    </location>
</feature>
<dbReference type="AlphaFoldDB" id="A0A4Z2E9G8"/>
<proteinExistence type="predicted"/>
<evidence type="ECO:0000259" key="2">
    <source>
        <dbReference type="PROSITE" id="PS50057"/>
    </source>
</evidence>
<dbReference type="Proteomes" id="UP000314294">
    <property type="component" value="Unassembled WGS sequence"/>
</dbReference>
<dbReference type="GO" id="GO:0005925">
    <property type="term" value="C:focal adhesion"/>
    <property type="evidence" value="ECO:0007669"/>
    <property type="project" value="TreeGrafter"/>
</dbReference>
<dbReference type="PROSITE" id="PS00661">
    <property type="entry name" value="FERM_2"/>
    <property type="match status" value="1"/>
</dbReference>
<keyword evidence="4" id="KW-1185">Reference proteome</keyword>
<evidence type="ECO:0000256" key="1">
    <source>
        <dbReference type="SAM" id="SignalP"/>
    </source>
</evidence>
<dbReference type="EMBL" id="SRLO01012689">
    <property type="protein sequence ID" value="TNN25391.1"/>
    <property type="molecule type" value="Genomic_DNA"/>
</dbReference>
<dbReference type="Pfam" id="PF00373">
    <property type="entry name" value="FERM_M"/>
    <property type="match status" value="1"/>
</dbReference>
<dbReference type="GO" id="GO:0098609">
    <property type="term" value="P:cell-cell adhesion"/>
    <property type="evidence" value="ECO:0007669"/>
    <property type="project" value="TreeGrafter"/>
</dbReference>
<dbReference type="GO" id="GO:0005178">
    <property type="term" value="F:integrin binding"/>
    <property type="evidence" value="ECO:0007669"/>
    <property type="project" value="TreeGrafter"/>
</dbReference>
<dbReference type="GO" id="GO:0030036">
    <property type="term" value="P:actin cytoskeleton organization"/>
    <property type="evidence" value="ECO:0007669"/>
    <property type="project" value="TreeGrafter"/>
</dbReference>
<accession>A0A4Z2E9G8</accession>
<evidence type="ECO:0000313" key="4">
    <source>
        <dbReference type="Proteomes" id="UP000314294"/>
    </source>
</evidence>
<dbReference type="Gene3D" id="1.20.80.10">
    <property type="match status" value="1"/>
</dbReference>
<keyword evidence="1" id="KW-0732">Signal</keyword>
<dbReference type="InterPro" id="IPR000299">
    <property type="entry name" value="FERM_domain"/>
</dbReference>
<feature type="chain" id="PRO_5021417895" evidence="1">
    <location>
        <begin position="16"/>
        <end position="148"/>
    </location>
</feature>